<dbReference type="GO" id="GO:0005886">
    <property type="term" value="C:plasma membrane"/>
    <property type="evidence" value="ECO:0007669"/>
    <property type="project" value="UniProtKB-SubCell"/>
</dbReference>
<protein>
    <recommendedName>
        <fullName evidence="9">Type II secretion system protein I</fullName>
        <shortName evidence="9">T2SS minor pseudopilin I</shortName>
    </recommendedName>
</protein>
<dbReference type="PROSITE" id="PS00409">
    <property type="entry name" value="PROKAR_NTER_METHYL"/>
    <property type="match status" value="1"/>
</dbReference>
<keyword evidence="3" id="KW-1003">Cell membrane</keyword>
<sequence>MPLIKRFLEGLVRPHIRHPESRSLRPRVCGGQRSGGRHSGGRRPGDRQTGGQLSGASRPAEQGFTLIEVLVALAIIAVAMGAALRATQVMLDNSRAIRGKTLALLAAENTLAQLRLERAFPRAGTQTRPCPQGNIALRCEIEIRNSMNRNFRQVTVRVNDADRDGVTLTQLSGLLSQVR</sequence>
<keyword evidence="6 9" id="KW-0812">Transmembrane</keyword>
<comment type="subcellular location">
    <subcellularLocation>
        <location evidence="1 9">Cell inner membrane</location>
        <topology evidence="1 9">Single-pass membrane protein</topology>
    </subcellularLocation>
</comment>
<keyword evidence="4 9" id="KW-0488">Methylation</keyword>
<evidence type="ECO:0000313" key="12">
    <source>
        <dbReference type="EMBL" id="OZI55896.1"/>
    </source>
</evidence>
<evidence type="ECO:0000256" key="9">
    <source>
        <dbReference type="RuleBase" id="RU368030"/>
    </source>
</evidence>
<feature type="transmembrane region" description="Helical" evidence="9">
    <location>
        <begin position="63"/>
        <end position="84"/>
    </location>
</feature>
<dbReference type="PANTHER" id="PTHR38779:SF2">
    <property type="entry name" value="TYPE II SECRETION SYSTEM PROTEIN I-RELATED"/>
    <property type="match status" value="1"/>
</dbReference>
<evidence type="ECO:0000256" key="4">
    <source>
        <dbReference type="ARBA" id="ARBA00022481"/>
    </source>
</evidence>
<evidence type="ECO:0000313" key="13">
    <source>
        <dbReference type="Proteomes" id="UP000216885"/>
    </source>
</evidence>
<evidence type="ECO:0000256" key="3">
    <source>
        <dbReference type="ARBA" id="ARBA00022475"/>
    </source>
</evidence>
<proteinExistence type="inferred from homology"/>
<evidence type="ECO:0000256" key="5">
    <source>
        <dbReference type="ARBA" id="ARBA00022519"/>
    </source>
</evidence>
<keyword evidence="8 9" id="KW-0472">Membrane</keyword>
<dbReference type="InterPro" id="IPR003413">
    <property type="entry name" value="T2SS_GspI_C"/>
</dbReference>
<organism evidence="12 13">
    <name type="scientific">Bordetella genomosp. 4</name>
    <dbReference type="NCBI Taxonomy" id="463044"/>
    <lineage>
        <taxon>Bacteria</taxon>
        <taxon>Pseudomonadati</taxon>
        <taxon>Pseudomonadota</taxon>
        <taxon>Betaproteobacteria</taxon>
        <taxon>Burkholderiales</taxon>
        <taxon>Alcaligenaceae</taxon>
        <taxon>Bordetella</taxon>
    </lineage>
</organism>
<dbReference type="Pfam" id="PF02501">
    <property type="entry name" value="T2SSI"/>
    <property type="match status" value="1"/>
</dbReference>
<evidence type="ECO:0000256" key="10">
    <source>
        <dbReference type="SAM" id="MobiDB-lite"/>
    </source>
</evidence>
<comment type="subunit">
    <text evidence="9">Type II secretion is composed of four main components: the outer membrane complex, the inner membrane complex, the cytoplasmic secretion ATPase and the periplasm-spanning pseudopilus.</text>
</comment>
<evidence type="ECO:0000256" key="6">
    <source>
        <dbReference type="ARBA" id="ARBA00022692"/>
    </source>
</evidence>
<keyword evidence="5 9" id="KW-0997">Cell inner membrane</keyword>
<accession>A0A261U1R2</accession>
<dbReference type="InterPro" id="IPR012902">
    <property type="entry name" value="N_methyl_site"/>
</dbReference>
<name>A0A261U1R2_9BORD</name>
<keyword evidence="13" id="KW-1185">Reference proteome</keyword>
<evidence type="ECO:0000256" key="2">
    <source>
        <dbReference type="ARBA" id="ARBA00008358"/>
    </source>
</evidence>
<dbReference type="Proteomes" id="UP000216885">
    <property type="component" value="Unassembled WGS sequence"/>
</dbReference>
<dbReference type="SUPFAM" id="SSF54523">
    <property type="entry name" value="Pili subunits"/>
    <property type="match status" value="2"/>
</dbReference>
<dbReference type="RefSeq" id="WP_094837833.1">
    <property type="nucleotide sequence ID" value="NZ_NEVQ01000013.1"/>
</dbReference>
<dbReference type="Gene3D" id="3.30.1300.30">
    <property type="entry name" value="GSPII I/J protein-like"/>
    <property type="match status" value="1"/>
</dbReference>
<dbReference type="PANTHER" id="PTHR38779">
    <property type="entry name" value="TYPE II SECRETION SYSTEM PROTEIN I-RELATED"/>
    <property type="match status" value="1"/>
</dbReference>
<gene>
    <name evidence="12" type="ORF">CAL20_10530</name>
</gene>
<comment type="caution">
    <text evidence="12">The sequence shown here is derived from an EMBL/GenBank/DDBJ whole genome shotgun (WGS) entry which is preliminary data.</text>
</comment>
<dbReference type="Pfam" id="PF07963">
    <property type="entry name" value="N_methyl"/>
    <property type="match status" value="1"/>
</dbReference>
<reference evidence="12 13" key="1">
    <citation type="submission" date="2017-05" db="EMBL/GenBank/DDBJ databases">
        <title>Complete and WGS of Bordetella genogroups.</title>
        <authorList>
            <person name="Spilker T."/>
            <person name="LiPuma J."/>
        </authorList>
    </citation>
    <scope>NUCLEOTIDE SEQUENCE [LARGE SCALE GENOMIC DNA]</scope>
    <source>
        <strain evidence="12 13">AU9919</strain>
    </source>
</reference>
<dbReference type="EMBL" id="NEVQ01000013">
    <property type="protein sequence ID" value="OZI55896.1"/>
    <property type="molecule type" value="Genomic_DNA"/>
</dbReference>
<dbReference type="NCBIfam" id="TIGR02532">
    <property type="entry name" value="IV_pilin_GFxxxE"/>
    <property type="match status" value="1"/>
</dbReference>
<dbReference type="GO" id="GO:0015627">
    <property type="term" value="C:type II protein secretion system complex"/>
    <property type="evidence" value="ECO:0007669"/>
    <property type="project" value="UniProtKB-UniRule"/>
</dbReference>
<dbReference type="GO" id="GO:0015628">
    <property type="term" value="P:protein secretion by the type II secretion system"/>
    <property type="evidence" value="ECO:0007669"/>
    <property type="project" value="UniProtKB-UniRule"/>
</dbReference>
<evidence type="ECO:0000256" key="7">
    <source>
        <dbReference type="ARBA" id="ARBA00022989"/>
    </source>
</evidence>
<comment type="function">
    <text evidence="9">Component of the type II secretion system required for the energy-dependent secretion of extracellular factors such as proteases and toxins from the periplasm.</text>
</comment>
<feature type="region of interest" description="Disordered" evidence="10">
    <location>
        <begin position="19"/>
        <end position="58"/>
    </location>
</feature>
<evidence type="ECO:0000256" key="1">
    <source>
        <dbReference type="ARBA" id="ARBA00004377"/>
    </source>
</evidence>
<dbReference type="InterPro" id="IPR045584">
    <property type="entry name" value="Pilin-like"/>
</dbReference>
<evidence type="ECO:0000259" key="11">
    <source>
        <dbReference type="Pfam" id="PF02501"/>
    </source>
</evidence>
<comment type="PTM">
    <text evidence="9">Cleaved by prepilin peptidase.</text>
</comment>
<comment type="similarity">
    <text evidence="2 9">Belongs to the GSP I family.</text>
</comment>
<keyword evidence="7 9" id="KW-1133">Transmembrane helix</keyword>
<dbReference type="AlphaFoldDB" id="A0A261U1R2"/>
<evidence type="ECO:0000256" key="8">
    <source>
        <dbReference type="ARBA" id="ARBA00023136"/>
    </source>
</evidence>
<dbReference type="InterPro" id="IPR010052">
    <property type="entry name" value="T2SS_protein-GspI"/>
</dbReference>
<feature type="domain" description="Type II secretion system protein GspI C-terminal" evidence="11">
    <location>
        <begin position="99"/>
        <end position="175"/>
    </location>
</feature>
<dbReference type="NCBIfam" id="TIGR01707">
    <property type="entry name" value="gspI"/>
    <property type="match status" value="1"/>
</dbReference>